<dbReference type="GeneID" id="14894125"/>
<dbReference type="RefSeq" id="XP_004261981.1">
    <property type="nucleotide sequence ID" value="XM_004261933.1"/>
</dbReference>
<dbReference type="EMBL" id="KB206168">
    <property type="protein sequence ID" value="ELP95210.1"/>
    <property type="molecule type" value="Genomic_DNA"/>
</dbReference>
<organism evidence="1 2">
    <name type="scientific">Entamoeba invadens IP1</name>
    <dbReference type="NCBI Taxonomy" id="370355"/>
    <lineage>
        <taxon>Eukaryota</taxon>
        <taxon>Amoebozoa</taxon>
        <taxon>Evosea</taxon>
        <taxon>Archamoebae</taxon>
        <taxon>Mastigamoebida</taxon>
        <taxon>Entamoebidae</taxon>
        <taxon>Entamoeba</taxon>
    </lineage>
</organism>
<dbReference type="Proteomes" id="UP000014680">
    <property type="component" value="Unassembled WGS sequence"/>
</dbReference>
<dbReference type="KEGG" id="eiv:EIN_429860"/>
<evidence type="ECO:0000313" key="1">
    <source>
        <dbReference type="EMBL" id="ELP95210.1"/>
    </source>
</evidence>
<dbReference type="AlphaFoldDB" id="A0A0A1UF44"/>
<accession>A0A0A1UF44</accession>
<sequence length="344" mass="39473">MSLLVIGFDTHAETVEKLQLKILTQILPGTGYSLFSLQTGEVLLPPTNDRKLLTTRFKTFNAPLDFYKCFETIKMYDVFESIYFVFVVSHPITIPSKELWTKETRPYAVLAYQTTVTYIKKDAPIVIPLNLGLQEDVLREDILNILEKQNFFGTAKKKAIPKMRSGGYEKRQEKVRCKIVKVTYVDKSYCLPIPIVEEQQLVSSVMCGTCEVCNESGKSVVNPQKGVFVLRFVEITPILFSLTYEDIVFVVLKKEIQVARFEANKRSYLRIKCQRGSAMVFDQIFWVADKEEKIVGFIEKINSVMDQKIPQRYLNLVIGLSRNNTELLSSFANEPCDGYVHQHC</sequence>
<reference evidence="1 2" key="1">
    <citation type="submission" date="2012-10" db="EMBL/GenBank/DDBJ databases">
        <authorList>
            <person name="Zafar N."/>
            <person name="Inman J."/>
            <person name="Hall N."/>
            <person name="Lorenzi H."/>
            <person name="Caler E."/>
        </authorList>
    </citation>
    <scope>NUCLEOTIDE SEQUENCE [LARGE SCALE GENOMIC DNA]</scope>
    <source>
        <strain evidence="1 2">IP1</strain>
    </source>
</reference>
<dbReference type="VEuPathDB" id="AmoebaDB:EIN_429860"/>
<proteinExistence type="predicted"/>
<gene>
    <name evidence="1" type="ORF">EIN_429860</name>
</gene>
<name>A0A0A1UF44_ENTIV</name>
<protein>
    <submittedName>
        <fullName evidence="1">Uncharacterized protein</fullName>
    </submittedName>
</protein>
<keyword evidence="2" id="KW-1185">Reference proteome</keyword>
<evidence type="ECO:0000313" key="2">
    <source>
        <dbReference type="Proteomes" id="UP000014680"/>
    </source>
</evidence>